<evidence type="ECO:0000256" key="4">
    <source>
        <dbReference type="RuleBase" id="RU000363"/>
    </source>
</evidence>
<dbReference type="InterPro" id="IPR002347">
    <property type="entry name" value="SDR_fam"/>
</dbReference>
<sequence length="275" mass="30509">MTMTHNTTLLILFLDMQDEKRGLEAVEKLKQLSLPGLVVFQQLDVIDHASIRSFVDFIKNQFGKLDILVNNAGIPGAQVDGEALAAAKIVENGGQIDWSKIITQTYEQTELGIKTNYYGAKDLTEALIPFLQLSSSPKVVNVSASMGKLEKLPNGWPKEVLSDVEELTEEKIDEVLNQFLKDFKEGSLENKGWPDNNLSTYIISKVALNAYTRVVARKYPSICINVVCPGFVKTDSTYNTGYLTPDEGAESILRLALLSDGSSGHFFVRNEEKPF</sequence>
<dbReference type="AlphaFoldDB" id="A0A396GF89"/>
<dbReference type="PRINTS" id="PR00081">
    <property type="entry name" value="GDHRDH"/>
</dbReference>
<keyword evidence="3 5" id="KW-0560">Oxidoreductase</keyword>
<dbReference type="Gramene" id="rna46054">
    <property type="protein sequence ID" value="RHN39969.1"/>
    <property type="gene ID" value="gene46054"/>
</dbReference>
<dbReference type="PANTHER" id="PTHR43490:SF123">
    <property type="entry name" value="SHORT CHAIN DEHYDROGENASE"/>
    <property type="match status" value="1"/>
</dbReference>
<dbReference type="GO" id="GO:0016491">
    <property type="term" value="F:oxidoreductase activity"/>
    <property type="evidence" value="ECO:0007669"/>
    <property type="project" value="UniProtKB-KW"/>
</dbReference>
<evidence type="ECO:0000256" key="3">
    <source>
        <dbReference type="ARBA" id="ARBA00023002"/>
    </source>
</evidence>
<evidence type="ECO:0000256" key="1">
    <source>
        <dbReference type="ARBA" id="ARBA00006484"/>
    </source>
</evidence>
<organism evidence="5 6">
    <name type="scientific">Medicago truncatula</name>
    <name type="common">Barrel medic</name>
    <name type="synonym">Medicago tribuloides</name>
    <dbReference type="NCBI Taxonomy" id="3880"/>
    <lineage>
        <taxon>Eukaryota</taxon>
        <taxon>Viridiplantae</taxon>
        <taxon>Streptophyta</taxon>
        <taxon>Embryophyta</taxon>
        <taxon>Tracheophyta</taxon>
        <taxon>Spermatophyta</taxon>
        <taxon>Magnoliopsida</taxon>
        <taxon>eudicotyledons</taxon>
        <taxon>Gunneridae</taxon>
        <taxon>Pentapetalae</taxon>
        <taxon>rosids</taxon>
        <taxon>fabids</taxon>
        <taxon>Fabales</taxon>
        <taxon>Fabaceae</taxon>
        <taxon>Papilionoideae</taxon>
        <taxon>50 kb inversion clade</taxon>
        <taxon>NPAAA clade</taxon>
        <taxon>Hologalegina</taxon>
        <taxon>IRL clade</taxon>
        <taxon>Trifolieae</taxon>
        <taxon>Medicago</taxon>
    </lineage>
</organism>
<dbReference type="EC" id="1.1.1.-" evidence="5"/>
<evidence type="ECO:0000256" key="2">
    <source>
        <dbReference type="ARBA" id="ARBA00022857"/>
    </source>
</evidence>
<dbReference type="PRINTS" id="PR00080">
    <property type="entry name" value="SDRFAMILY"/>
</dbReference>
<accession>A0A396GF89</accession>
<dbReference type="Pfam" id="PF00106">
    <property type="entry name" value="adh_short"/>
    <property type="match status" value="1"/>
</dbReference>
<name>A0A396GF89_MEDTR</name>
<dbReference type="PANTHER" id="PTHR43490">
    <property type="entry name" value="(+)-NEOMENTHOL DEHYDROGENASE"/>
    <property type="match status" value="1"/>
</dbReference>
<dbReference type="Proteomes" id="UP000265566">
    <property type="component" value="Chromosome 8"/>
</dbReference>
<dbReference type="InterPro" id="IPR036291">
    <property type="entry name" value="NAD(P)-bd_dom_sf"/>
</dbReference>
<proteinExistence type="inferred from homology"/>
<gene>
    <name evidence="5" type="ORF">MtrunA17_Chr8g0349651</name>
</gene>
<dbReference type="EMBL" id="PSQE01000008">
    <property type="protein sequence ID" value="RHN39969.1"/>
    <property type="molecule type" value="Genomic_DNA"/>
</dbReference>
<dbReference type="Gene3D" id="3.40.50.720">
    <property type="entry name" value="NAD(P)-binding Rossmann-like Domain"/>
    <property type="match status" value="1"/>
</dbReference>
<dbReference type="SUPFAM" id="SSF51735">
    <property type="entry name" value="NAD(P)-binding Rossmann-fold domains"/>
    <property type="match status" value="1"/>
</dbReference>
<keyword evidence="2" id="KW-0521">NADP</keyword>
<evidence type="ECO:0000313" key="5">
    <source>
        <dbReference type="EMBL" id="RHN39969.1"/>
    </source>
</evidence>
<comment type="caution">
    <text evidence="5">The sequence shown here is derived from an EMBL/GenBank/DDBJ whole genome shotgun (WGS) entry which is preliminary data.</text>
</comment>
<reference evidence="6" key="1">
    <citation type="journal article" date="2018" name="Nat. Plants">
        <title>Whole-genome landscape of Medicago truncatula symbiotic genes.</title>
        <authorList>
            <person name="Pecrix Y."/>
            <person name="Staton S.E."/>
            <person name="Sallet E."/>
            <person name="Lelandais-Briere C."/>
            <person name="Moreau S."/>
            <person name="Carrere S."/>
            <person name="Blein T."/>
            <person name="Jardinaud M.F."/>
            <person name="Latrasse D."/>
            <person name="Zouine M."/>
            <person name="Zahm M."/>
            <person name="Kreplak J."/>
            <person name="Mayjonade B."/>
            <person name="Satge C."/>
            <person name="Perez M."/>
            <person name="Cauet S."/>
            <person name="Marande W."/>
            <person name="Chantry-Darmon C."/>
            <person name="Lopez-Roques C."/>
            <person name="Bouchez O."/>
            <person name="Berard A."/>
            <person name="Debelle F."/>
            <person name="Munos S."/>
            <person name="Bendahmane A."/>
            <person name="Berges H."/>
            <person name="Niebel A."/>
            <person name="Buitink J."/>
            <person name="Frugier F."/>
            <person name="Benhamed M."/>
            <person name="Crespi M."/>
            <person name="Gouzy J."/>
            <person name="Gamas P."/>
        </authorList>
    </citation>
    <scope>NUCLEOTIDE SEQUENCE [LARGE SCALE GENOMIC DNA]</scope>
    <source>
        <strain evidence="6">cv. Jemalong A17</strain>
    </source>
</reference>
<evidence type="ECO:0000313" key="6">
    <source>
        <dbReference type="Proteomes" id="UP000265566"/>
    </source>
</evidence>
<comment type="similarity">
    <text evidence="1 4">Belongs to the short-chain dehydrogenases/reductases (SDR) family.</text>
</comment>
<protein>
    <submittedName>
        <fullName evidence="5">Putative oxidoreductase</fullName>
        <ecNumber evidence="5">1.1.1.-</ecNumber>
    </submittedName>
</protein>